<dbReference type="InterPro" id="IPR003593">
    <property type="entry name" value="AAA+_ATPase"/>
</dbReference>
<dbReference type="AlphaFoldDB" id="A0A0A0I1K5"/>
<feature type="domain" description="ABC transporter" evidence="5">
    <location>
        <begin position="2"/>
        <end position="227"/>
    </location>
</feature>
<evidence type="ECO:0000313" key="6">
    <source>
        <dbReference type="EMBL" id="KGM94553.1"/>
    </source>
</evidence>
<keyword evidence="3" id="KW-0547">Nucleotide-binding</keyword>
<dbReference type="Pfam" id="PF00005">
    <property type="entry name" value="ABC_tran"/>
    <property type="match status" value="1"/>
</dbReference>
<dbReference type="GO" id="GO:0005524">
    <property type="term" value="F:ATP binding"/>
    <property type="evidence" value="ECO:0007669"/>
    <property type="project" value="UniProtKB-KW"/>
</dbReference>
<dbReference type="PROSITE" id="PS50893">
    <property type="entry name" value="ABC_TRANSPORTER_2"/>
    <property type="match status" value="1"/>
</dbReference>
<dbReference type="InterPro" id="IPR003439">
    <property type="entry name" value="ABC_transporter-like_ATP-bd"/>
</dbReference>
<dbReference type="GO" id="GO:0016887">
    <property type="term" value="F:ATP hydrolysis activity"/>
    <property type="evidence" value="ECO:0007669"/>
    <property type="project" value="InterPro"/>
</dbReference>
<evidence type="ECO:0000259" key="5">
    <source>
        <dbReference type="PROSITE" id="PS50893"/>
    </source>
</evidence>
<reference evidence="6 7" key="1">
    <citation type="submission" date="2014-01" db="EMBL/GenBank/DDBJ databases">
        <title>Plasmidome dynamics in the species complex Clostridium novyi sensu lato converts strains of independent lineages into distinctly different pathogens.</title>
        <authorList>
            <person name="Skarin H."/>
            <person name="Segerman B."/>
        </authorList>
    </citation>
    <scope>NUCLEOTIDE SEQUENCE [LARGE SCALE GENOMIC DNA]</scope>
    <source>
        <strain evidence="6 7">4552</strain>
    </source>
</reference>
<dbReference type="InterPro" id="IPR027417">
    <property type="entry name" value="P-loop_NTPase"/>
</dbReference>
<comment type="similarity">
    <text evidence="1">Belongs to the ABC transporter superfamily.</text>
</comment>
<keyword evidence="2" id="KW-0813">Transport</keyword>
<dbReference type="PANTHER" id="PTHR42711">
    <property type="entry name" value="ABC TRANSPORTER ATP-BINDING PROTEIN"/>
    <property type="match status" value="1"/>
</dbReference>
<dbReference type="InterPro" id="IPR050763">
    <property type="entry name" value="ABC_transporter_ATP-binding"/>
</dbReference>
<dbReference type="EMBL" id="JENJ01000069">
    <property type="protein sequence ID" value="KGM94553.1"/>
    <property type="molecule type" value="Genomic_DNA"/>
</dbReference>
<dbReference type="RefSeq" id="WP_039256150.1">
    <property type="nucleotide sequence ID" value="NZ_JENJ01000069.1"/>
</dbReference>
<dbReference type="CDD" id="cd03230">
    <property type="entry name" value="ABC_DR_subfamily_A"/>
    <property type="match status" value="1"/>
</dbReference>
<gene>
    <name evidence="6" type="ORF">Z968_11560</name>
</gene>
<name>A0A0A0I1K5_CLONO</name>
<protein>
    <submittedName>
        <fullName evidence="6">ABC transporter</fullName>
    </submittedName>
</protein>
<dbReference type="Gene3D" id="3.40.50.300">
    <property type="entry name" value="P-loop containing nucleotide triphosphate hydrolases"/>
    <property type="match status" value="1"/>
</dbReference>
<evidence type="ECO:0000256" key="1">
    <source>
        <dbReference type="ARBA" id="ARBA00005417"/>
    </source>
</evidence>
<sequence length="297" mass="34036">MIKVTDVSKTLGDKKVLKDISFEVKKGSIFGLIGPNGAGKTTIIKHLVGIYDVDHGKITVNDEPIYENPKIKKTIGYISDDNNFINTFNLKTIAKFYKLSYEKFDMEKFFKLNEIFKLPVKRSIRKFSKGMKMRVSIMLNLSIMPDILVLDEPTNGLDPIIKKKFFNILLGDVADRGTTVIISSHNLNELERICDSVAIINGGEIKYSNSIENMKQSIRKIQVVFKENPPKDLEKWDDLINVEKIGRVHNIVTKNYGEEFLNKLDSCGIMFREEIDLSLEDMFIYSVGEEVNYEELF</sequence>
<organism evidence="6 7">
    <name type="scientific">Clostridium novyi A str. 4552</name>
    <dbReference type="NCBI Taxonomy" id="1444289"/>
    <lineage>
        <taxon>Bacteria</taxon>
        <taxon>Bacillati</taxon>
        <taxon>Bacillota</taxon>
        <taxon>Clostridia</taxon>
        <taxon>Eubacteriales</taxon>
        <taxon>Clostridiaceae</taxon>
        <taxon>Clostridium</taxon>
    </lineage>
</organism>
<evidence type="ECO:0000256" key="4">
    <source>
        <dbReference type="ARBA" id="ARBA00022840"/>
    </source>
</evidence>
<dbReference type="SUPFAM" id="SSF52540">
    <property type="entry name" value="P-loop containing nucleoside triphosphate hydrolases"/>
    <property type="match status" value="1"/>
</dbReference>
<dbReference type="PANTHER" id="PTHR42711:SF5">
    <property type="entry name" value="ABC TRANSPORTER ATP-BINDING PROTEIN NATA"/>
    <property type="match status" value="1"/>
</dbReference>
<dbReference type="SMART" id="SM00382">
    <property type="entry name" value="AAA"/>
    <property type="match status" value="1"/>
</dbReference>
<dbReference type="Proteomes" id="UP000030012">
    <property type="component" value="Unassembled WGS sequence"/>
</dbReference>
<evidence type="ECO:0000313" key="7">
    <source>
        <dbReference type="Proteomes" id="UP000030012"/>
    </source>
</evidence>
<proteinExistence type="inferred from homology"/>
<dbReference type="OrthoDB" id="9804819at2"/>
<keyword evidence="4" id="KW-0067">ATP-binding</keyword>
<accession>A0A0A0I1K5</accession>
<comment type="caution">
    <text evidence="6">The sequence shown here is derived from an EMBL/GenBank/DDBJ whole genome shotgun (WGS) entry which is preliminary data.</text>
</comment>
<evidence type="ECO:0000256" key="3">
    <source>
        <dbReference type="ARBA" id="ARBA00022741"/>
    </source>
</evidence>
<evidence type="ECO:0000256" key="2">
    <source>
        <dbReference type="ARBA" id="ARBA00022448"/>
    </source>
</evidence>